<reference evidence="5" key="1">
    <citation type="journal article" date="2008" name="Appl. Environ. Microbiol.">
        <title>Isolation and characterization of carnocyclin a, a novel circular bacteriocin produced by Carnobacterium maltaromaticum UAL307.</title>
        <authorList>
            <person name="Martin-Visscher L.A."/>
            <person name="van Belkum M.J."/>
            <person name="Garneau-Tsodikova S."/>
            <person name="Whittal R.M."/>
            <person name="Zheng J."/>
            <person name="McMullen L.M."/>
            <person name="Vederas J.C."/>
        </authorList>
    </citation>
    <scope>NUCLEOTIDE SEQUENCE</scope>
    <source>
        <strain evidence="5">UAL307</strain>
    </source>
</reference>
<keyword evidence="2" id="KW-0547">Nucleotide-binding</keyword>
<dbReference type="InterPro" id="IPR051782">
    <property type="entry name" value="ABC_Transporter_VariousFunc"/>
</dbReference>
<keyword evidence="3" id="KW-0067">ATP-binding</keyword>
<dbReference type="InterPro" id="IPR027417">
    <property type="entry name" value="P-loop_NTPase"/>
</dbReference>
<dbReference type="Pfam" id="PF00005">
    <property type="entry name" value="ABC_tran"/>
    <property type="match status" value="1"/>
</dbReference>
<protein>
    <submittedName>
        <fullName evidence="5">CclT</fullName>
    </submittedName>
</protein>
<evidence type="ECO:0000256" key="1">
    <source>
        <dbReference type="ARBA" id="ARBA00022448"/>
    </source>
</evidence>
<dbReference type="PROSITE" id="PS50893">
    <property type="entry name" value="ABC_TRANSPORTER_2"/>
    <property type="match status" value="1"/>
</dbReference>
<dbReference type="PROSITE" id="PS00211">
    <property type="entry name" value="ABC_TRANSPORTER_1"/>
    <property type="match status" value="1"/>
</dbReference>
<dbReference type="AlphaFoldDB" id="E1U2S1"/>
<evidence type="ECO:0000256" key="3">
    <source>
        <dbReference type="ARBA" id="ARBA00022840"/>
    </source>
</evidence>
<organism evidence="5">
    <name type="scientific">Carnobacterium maltaromaticum</name>
    <name type="common">Carnobacterium piscicola</name>
    <dbReference type="NCBI Taxonomy" id="2751"/>
    <lineage>
        <taxon>Bacteria</taxon>
        <taxon>Bacillati</taxon>
        <taxon>Bacillota</taxon>
        <taxon>Bacilli</taxon>
        <taxon>Lactobacillales</taxon>
        <taxon>Carnobacteriaceae</taxon>
        <taxon>Carnobacterium</taxon>
    </lineage>
</organism>
<dbReference type="RefSeq" id="WP_229251473.1">
    <property type="nucleotide sequence ID" value="NZ_LHUF01000002.1"/>
</dbReference>
<dbReference type="GO" id="GO:0005524">
    <property type="term" value="F:ATP binding"/>
    <property type="evidence" value="ECO:0007669"/>
    <property type="project" value="UniProtKB-KW"/>
</dbReference>
<accession>E1U2S1</accession>
<dbReference type="InterPro" id="IPR003593">
    <property type="entry name" value="AAA+_ATPase"/>
</dbReference>
<dbReference type="GeneID" id="83607573"/>
<name>E1U2S1_CARML</name>
<dbReference type="InterPro" id="IPR003439">
    <property type="entry name" value="ABC_transporter-like_ATP-bd"/>
</dbReference>
<dbReference type="PANTHER" id="PTHR42939">
    <property type="entry name" value="ABC TRANSPORTER ATP-BINDING PROTEIN ALBC-RELATED"/>
    <property type="match status" value="1"/>
</dbReference>
<dbReference type="PANTHER" id="PTHR42939:SF1">
    <property type="entry name" value="ABC TRANSPORTER ATP-BINDING PROTEIN ALBC-RELATED"/>
    <property type="match status" value="1"/>
</dbReference>
<dbReference type="GO" id="GO:0016887">
    <property type="term" value="F:ATP hydrolysis activity"/>
    <property type="evidence" value="ECO:0007669"/>
    <property type="project" value="InterPro"/>
</dbReference>
<dbReference type="Gene3D" id="3.40.50.300">
    <property type="entry name" value="P-loop containing nucleotide triphosphate hydrolases"/>
    <property type="match status" value="1"/>
</dbReference>
<sequence>MEYLKIEIIDASYENNEPIIKKAEIQLEKYGIYFLNGKNGSGKSTFLKALHGDLLTKVYNISLNGKKLSKYSKDIVFIDDQFVGYEFLKVHEYVIYILELFKKSKRKIDIELLLTELELQEYSHKLIKDLSQGNKQKLSFLATILIDGKIILFDEAFEHVDKEVMHLIKKNLLDISKTHFIFLTSHTSRLFEIYNKEITLKNGVVVIE</sequence>
<gene>
    <name evidence="5" type="primary">cclT</name>
</gene>
<feature type="domain" description="ABC transporter" evidence="4">
    <location>
        <begin position="4"/>
        <end position="207"/>
    </location>
</feature>
<proteinExistence type="predicted"/>
<evidence type="ECO:0000259" key="4">
    <source>
        <dbReference type="PROSITE" id="PS50893"/>
    </source>
</evidence>
<dbReference type="EMBL" id="EU624394">
    <property type="protein sequence ID" value="ADO17957.1"/>
    <property type="molecule type" value="Genomic_DNA"/>
</dbReference>
<keyword evidence="1" id="KW-0813">Transport</keyword>
<evidence type="ECO:0000256" key="2">
    <source>
        <dbReference type="ARBA" id="ARBA00022741"/>
    </source>
</evidence>
<dbReference type="SUPFAM" id="SSF52540">
    <property type="entry name" value="P-loop containing nucleoside triphosphate hydrolases"/>
    <property type="match status" value="1"/>
</dbReference>
<dbReference type="InterPro" id="IPR017871">
    <property type="entry name" value="ABC_transporter-like_CS"/>
</dbReference>
<reference evidence="5" key="2">
    <citation type="journal article" date="2010" name="Probiotics Antimicrob. Proteins">
        <title>Cloning and characterization of the gene cluster involved in the production of the circular bacteriocin carnocyclin A.</title>
        <authorList>
            <person name="van Belkum M.J."/>
            <person name="Martin-Visscher L.A."/>
            <person name="Vederas J.C."/>
        </authorList>
    </citation>
    <scope>NUCLEOTIDE SEQUENCE</scope>
    <source>
        <strain evidence="5">UAL307</strain>
    </source>
</reference>
<evidence type="ECO:0000313" key="5">
    <source>
        <dbReference type="EMBL" id="ADO17957.1"/>
    </source>
</evidence>
<dbReference type="SMART" id="SM00382">
    <property type="entry name" value="AAA"/>
    <property type="match status" value="1"/>
</dbReference>